<sequence>YGKFYKAMGDNHISSDNLQNTIGAVLLGASFALSFHSIIRMSIMRTTGSKMYLFPIANAAQLLNEFAVVFMVISESNILGNRWYRWNNTINSFSYLITKPIVLYLAFLRCRSVFEIYRKYPAIHYFIITSRAVELFIYTYAELFSCALTLFVMTEFGLEIPKLFKPRNISNSFCTDQPFTLQVDKNVDLGEKSVLDMQVNTFGVELEHSHIK</sequence>
<keyword evidence="2" id="KW-1185">Reference proteome</keyword>
<reference evidence="1" key="1">
    <citation type="submission" date="2021-06" db="EMBL/GenBank/DDBJ databases">
        <authorList>
            <person name="Kallberg Y."/>
            <person name="Tangrot J."/>
            <person name="Rosling A."/>
        </authorList>
    </citation>
    <scope>NUCLEOTIDE SEQUENCE</scope>
    <source>
        <strain evidence="1">CL356</strain>
    </source>
</reference>
<comment type="caution">
    <text evidence="1">The sequence shown here is derived from an EMBL/GenBank/DDBJ whole genome shotgun (WGS) entry which is preliminary data.</text>
</comment>
<proteinExistence type="predicted"/>
<gene>
    <name evidence="1" type="ORF">ACOLOM_LOCUS10047</name>
</gene>
<evidence type="ECO:0000313" key="2">
    <source>
        <dbReference type="Proteomes" id="UP000789525"/>
    </source>
</evidence>
<dbReference type="Proteomes" id="UP000789525">
    <property type="component" value="Unassembled WGS sequence"/>
</dbReference>
<organism evidence="1 2">
    <name type="scientific">Acaulospora colombiana</name>
    <dbReference type="NCBI Taxonomy" id="27376"/>
    <lineage>
        <taxon>Eukaryota</taxon>
        <taxon>Fungi</taxon>
        <taxon>Fungi incertae sedis</taxon>
        <taxon>Mucoromycota</taxon>
        <taxon>Glomeromycotina</taxon>
        <taxon>Glomeromycetes</taxon>
        <taxon>Diversisporales</taxon>
        <taxon>Acaulosporaceae</taxon>
        <taxon>Acaulospora</taxon>
    </lineage>
</organism>
<feature type="non-terminal residue" evidence="1">
    <location>
        <position position="1"/>
    </location>
</feature>
<dbReference type="EMBL" id="CAJVPT010031107">
    <property type="protein sequence ID" value="CAG8696473.1"/>
    <property type="molecule type" value="Genomic_DNA"/>
</dbReference>
<protein>
    <submittedName>
        <fullName evidence="1">5798_t:CDS:1</fullName>
    </submittedName>
</protein>
<accession>A0ACA9PEY4</accession>
<evidence type="ECO:0000313" key="1">
    <source>
        <dbReference type="EMBL" id="CAG8696473.1"/>
    </source>
</evidence>
<name>A0ACA9PEY4_9GLOM</name>